<evidence type="ECO:0000313" key="4">
    <source>
        <dbReference type="EMBL" id="RJE85739.1"/>
    </source>
</evidence>
<name>A0A418SXP9_9RHOB</name>
<dbReference type="Proteomes" id="UP000284202">
    <property type="component" value="Unassembled WGS sequence"/>
</dbReference>
<comment type="caution">
    <text evidence="4">The sequence shown here is derived from an EMBL/GenBank/DDBJ whole genome shotgun (WGS) entry which is preliminary data.</text>
</comment>
<dbReference type="SMART" id="SM00448">
    <property type="entry name" value="REC"/>
    <property type="match status" value="1"/>
</dbReference>
<reference evidence="5" key="1">
    <citation type="submission" date="2018-09" db="EMBL/GenBank/DDBJ databases">
        <title>Acidovorax cavernicola nov. sp. isolated from Gruta de las Maravillas (Aracena, Spain).</title>
        <authorList>
            <person name="Jurado V."/>
            <person name="Gutierrez-Patricio S."/>
            <person name="Gonzalez-Pimentel J.L."/>
            <person name="Miller A.Z."/>
            <person name="Laiz L."/>
            <person name="Saiz-Jimenez C."/>
        </authorList>
    </citation>
    <scope>NUCLEOTIDE SEQUENCE [LARGE SCALE GENOMIC DNA]</scope>
    <source>
        <strain evidence="5">1011MAR3C25</strain>
    </source>
</reference>
<evidence type="ECO:0000256" key="2">
    <source>
        <dbReference type="PROSITE-ProRule" id="PRU00169"/>
    </source>
</evidence>
<evidence type="ECO:0000259" key="3">
    <source>
        <dbReference type="PROSITE" id="PS50110"/>
    </source>
</evidence>
<evidence type="ECO:0000256" key="1">
    <source>
        <dbReference type="ARBA" id="ARBA00022553"/>
    </source>
</evidence>
<dbReference type="Pfam" id="PF00072">
    <property type="entry name" value="Response_reg"/>
    <property type="match status" value="1"/>
</dbReference>
<dbReference type="CDD" id="cd00156">
    <property type="entry name" value="REC"/>
    <property type="match status" value="1"/>
</dbReference>
<dbReference type="InterPro" id="IPR001789">
    <property type="entry name" value="Sig_transdc_resp-reg_receiver"/>
</dbReference>
<evidence type="ECO:0000313" key="5">
    <source>
        <dbReference type="Proteomes" id="UP000284202"/>
    </source>
</evidence>
<protein>
    <submittedName>
        <fullName evidence="4">Response regulator</fullName>
    </submittedName>
</protein>
<dbReference type="SUPFAM" id="SSF52172">
    <property type="entry name" value="CheY-like"/>
    <property type="match status" value="1"/>
</dbReference>
<dbReference type="OrthoDB" id="7831674at2"/>
<sequence>MRSEFAEKPATFMPFHIATRSGGPLAGLTVLVVEASKFSSEALRLLCLSSGARVRQASGVTAAMRHLRAYRPDILITEMCLPDGEGTSLITNLDKMNPRLSVILGMSAQVDDRAKAIRAGADGFILKPFESVAIFQHAIKSALPPELQQWKPVRISDEQIVPDGLMLMQDMAHGLVLLTSAGTPQAIGYAATFIAGVAAVADDAEFHDSATALMVKIRTGKHDLNDIAPVQAMLKQRLDSGNAAILPLHPTSGGRLL</sequence>
<dbReference type="EMBL" id="QZCG01000005">
    <property type="protein sequence ID" value="RJE85739.1"/>
    <property type="molecule type" value="Genomic_DNA"/>
</dbReference>
<keyword evidence="1" id="KW-0597">Phosphoprotein</keyword>
<comment type="caution">
    <text evidence="2">Lacks conserved residue(s) required for the propagation of feature annotation.</text>
</comment>
<gene>
    <name evidence="4" type="ORF">D3P04_08205</name>
</gene>
<dbReference type="InterPro" id="IPR011006">
    <property type="entry name" value="CheY-like_superfamily"/>
</dbReference>
<dbReference type="GO" id="GO:0000160">
    <property type="term" value="P:phosphorelay signal transduction system"/>
    <property type="evidence" value="ECO:0007669"/>
    <property type="project" value="InterPro"/>
</dbReference>
<keyword evidence="5" id="KW-1185">Reference proteome</keyword>
<dbReference type="PANTHER" id="PTHR44591">
    <property type="entry name" value="STRESS RESPONSE REGULATOR PROTEIN 1"/>
    <property type="match status" value="1"/>
</dbReference>
<dbReference type="AlphaFoldDB" id="A0A418SXP9"/>
<organism evidence="4 5">
    <name type="scientific">Paracoccus onubensis</name>
    <dbReference type="NCBI Taxonomy" id="1675788"/>
    <lineage>
        <taxon>Bacteria</taxon>
        <taxon>Pseudomonadati</taxon>
        <taxon>Pseudomonadota</taxon>
        <taxon>Alphaproteobacteria</taxon>
        <taxon>Rhodobacterales</taxon>
        <taxon>Paracoccaceae</taxon>
        <taxon>Paracoccus</taxon>
    </lineage>
</organism>
<dbReference type="RefSeq" id="WP_119747751.1">
    <property type="nucleotide sequence ID" value="NZ_QZCG01000005.1"/>
</dbReference>
<accession>A0A418SXP9</accession>
<dbReference type="PANTHER" id="PTHR44591:SF3">
    <property type="entry name" value="RESPONSE REGULATORY DOMAIN-CONTAINING PROTEIN"/>
    <property type="match status" value="1"/>
</dbReference>
<feature type="domain" description="Response regulatory" evidence="3">
    <location>
        <begin position="29"/>
        <end position="142"/>
    </location>
</feature>
<dbReference type="PROSITE" id="PS50110">
    <property type="entry name" value="RESPONSE_REGULATORY"/>
    <property type="match status" value="1"/>
</dbReference>
<dbReference type="Gene3D" id="3.40.50.2300">
    <property type="match status" value="1"/>
</dbReference>
<dbReference type="InterPro" id="IPR050595">
    <property type="entry name" value="Bact_response_regulator"/>
</dbReference>
<proteinExistence type="predicted"/>